<evidence type="ECO:0000313" key="3">
    <source>
        <dbReference type="EMBL" id="SFJ65539.1"/>
    </source>
</evidence>
<keyword evidence="4" id="KW-1185">Reference proteome</keyword>
<dbReference type="PANTHER" id="PTHR43563">
    <property type="entry name" value="AMINE OXIDASE"/>
    <property type="match status" value="1"/>
</dbReference>
<dbReference type="STRING" id="390807.SAMN04488095_3281"/>
<dbReference type="SUPFAM" id="SSF54373">
    <property type="entry name" value="FAD-linked reductases, C-terminal domain"/>
    <property type="match status" value="1"/>
</dbReference>
<reference evidence="3 4" key="1">
    <citation type="submission" date="2016-10" db="EMBL/GenBank/DDBJ databases">
        <authorList>
            <person name="de Groot N.N."/>
        </authorList>
    </citation>
    <scope>NUCLEOTIDE SEQUENCE [LARGE SCALE GENOMIC DNA]</scope>
    <source>
        <strain evidence="3 4">DSM 19073</strain>
    </source>
</reference>
<feature type="domain" description="Amine oxidase" evidence="2">
    <location>
        <begin position="13"/>
        <end position="78"/>
    </location>
</feature>
<sequence>MDHHPILILGGGLSGLALAHDLLRSGRQALVIEARDRVGGRILSAGGMDLGPAWIWPGQPRIAALLADLGLGTFPQVATGHMMYEDGRGPAQTVRNPGSMAGSLRVAGGLARVTAALADGLPKDNLRLGCKVTALRPEAGRIRVETTEGTMTAGRVIMCLPPRLAAGLLPDLSDADQAAMVGVPTWMAGHAKAVAVYDRPFWRDAGLSGDAMSHLGPLVELHDASDVSGTPAAIFGFFGVPPQARQDEAALRAATLDQLARLFGPAAATPVALHLKDWARDLLTATDHDLAPLTHHPTYAALPPLWDGRLIFGGTETAPTFGGFIEGALEAAEAALARLHEI</sequence>
<evidence type="ECO:0000256" key="1">
    <source>
        <dbReference type="ARBA" id="ARBA00005995"/>
    </source>
</evidence>
<dbReference type="InterPro" id="IPR002937">
    <property type="entry name" value="Amino_oxidase"/>
</dbReference>
<gene>
    <name evidence="3" type="ORF">SAMN04488095_3281</name>
</gene>
<dbReference type="EMBL" id="FORA01000005">
    <property type="protein sequence ID" value="SFJ65539.1"/>
    <property type="molecule type" value="Genomic_DNA"/>
</dbReference>
<dbReference type="RefSeq" id="WP_092783387.1">
    <property type="nucleotide sequence ID" value="NZ_FORA01000005.1"/>
</dbReference>
<dbReference type="PANTHER" id="PTHR43563:SF14">
    <property type="entry name" value="AMINE OXIDASE"/>
    <property type="match status" value="1"/>
</dbReference>
<dbReference type="OrthoDB" id="337830at2"/>
<dbReference type="SUPFAM" id="SSF51905">
    <property type="entry name" value="FAD/NAD(P)-binding domain"/>
    <property type="match status" value="1"/>
</dbReference>
<evidence type="ECO:0000259" key="2">
    <source>
        <dbReference type="Pfam" id="PF01593"/>
    </source>
</evidence>
<dbReference type="AlphaFoldDB" id="A0A1I3T5L1"/>
<accession>A0A1I3T5L1</accession>
<dbReference type="Pfam" id="PF01593">
    <property type="entry name" value="Amino_oxidase"/>
    <property type="match status" value="2"/>
</dbReference>
<organism evidence="3 4">
    <name type="scientific">Jannaschia pohangensis</name>
    <dbReference type="NCBI Taxonomy" id="390807"/>
    <lineage>
        <taxon>Bacteria</taxon>
        <taxon>Pseudomonadati</taxon>
        <taxon>Pseudomonadota</taxon>
        <taxon>Alphaproteobacteria</taxon>
        <taxon>Rhodobacterales</taxon>
        <taxon>Roseobacteraceae</taxon>
        <taxon>Jannaschia</taxon>
    </lineage>
</organism>
<dbReference type="Gene3D" id="3.50.50.60">
    <property type="entry name" value="FAD/NAD(P)-binding domain"/>
    <property type="match status" value="2"/>
</dbReference>
<evidence type="ECO:0000313" key="4">
    <source>
        <dbReference type="Proteomes" id="UP000199110"/>
    </source>
</evidence>
<dbReference type="Proteomes" id="UP000199110">
    <property type="component" value="Unassembled WGS sequence"/>
</dbReference>
<dbReference type="InterPro" id="IPR050703">
    <property type="entry name" value="Flavin_MAO"/>
</dbReference>
<dbReference type="GO" id="GO:0016491">
    <property type="term" value="F:oxidoreductase activity"/>
    <property type="evidence" value="ECO:0007669"/>
    <property type="project" value="InterPro"/>
</dbReference>
<proteinExistence type="inferred from homology"/>
<dbReference type="InterPro" id="IPR036188">
    <property type="entry name" value="FAD/NAD-bd_sf"/>
</dbReference>
<name>A0A1I3T5L1_9RHOB</name>
<protein>
    <submittedName>
        <fullName evidence="3">Monoamine oxidase</fullName>
    </submittedName>
</protein>
<comment type="similarity">
    <text evidence="1">Belongs to the flavin monoamine oxidase family.</text>
</comment>
<feature type="domain" description="Amine oxidase" evidence="2">
    <location>
        <begin position="100"/>
        <end position="335"/>
    </location>
</feature>